<dbReference type="InterPro" id="IPR021861">
    <property type="entry name" value="THO_THOC1"/>
</dbReference>
<name>A0A7D9M220_PARCT</name>
<dbReference type="PANTHER" id="PTHR13265">
    <property type="entry name" value="THO COMPLEX SUBUNIT 1"/>
    <property type="match status" value="1"/>
</dbReference>
<dbReference type="Pfam" id="PF11957">
    <property type="entry name" value="efThoc1"/>
    <property type="match status" value="1"/>
</dbReference>
<reference evidence="1" key="1">
    <citation type="submission" date="2020-04" db="EMBL/GenBank/DDBJ databases">
        <authorList>
            <person name="Alioto T."/>
            <person name="Alioto T."/>
            <person name="Gomez Garrido J."/>
        </authorList>
    </citation>
    <scope>NUCLEOTIDE SEQUENCE</scope>
    <source>
        <strain evidence="1">A484AB</strain>
    </source>
</reference>
<gene>
    <name evidence="1" type="ORF">PACLA_8A016571</name>
</gene>
<evidence type="ECO:0000313" key="2">
    <source>
        <dbReference type="Proteomes" id="UP001152795"/>
    </source>
</evidence>
<proteinExistence type="predicted"/>
<evidence type="ECO:0000313" key="1">
    <source>
        <dbReference type="EMBL" id="CAB4040338.1"/>
    </source>
</evidence>
<dbReference type="AlphaFoldDB" id="A0A7D9M220"/>
<keyword evidence="2" id="KW-1185">Reference proteome</keyword>
<accession>A0A7D9M220</accession>
<dbReference type="EMBL" id="CACRXK020026656">
    <property type="protein sequence ID" value="CAB4040338.1"/>
    <property type="molecule type" value="Genomic_DNA"/>
</dbReference>
<dbReference type="PANTHER" id="PTHR13265:SF0">
    <property type="entry name" value="HPR1"/>
    <property type="match status" value="1"/>
</dbReference>
<organism evidence="1 2">
    <name type="scientific">Paramuricea clavata</name>
    <name type="common">Red gorgonian</name>
    <name type="synonym">Violescent sea-whip</name>
    <dbReference type="NCBI Taxonomy" id="317549"/>
    <lineage>
        <taxon>Eukaryota</taxon>
        <taxon>Metazoa</taxon>
        <taxon>Cnidaria</taxon>
        <taxon>Anthozoa</taxon>
        <taxon>Octocorallia</taxon>
        <taxon>Malacalcyonacea</taxon>
        <taxon>Plexauridae</taxon>
        <taxon>Paramuricea</taxon>
    </lineage>
</organism>
<dbReference type="GO" id="GO:0006406">
    <property type="term" value="P:mRNA export from nucleus"/>
    <property type="evidence" value="ECO:0007669"/>
    <property type="project" value="TreeGrafter"/>
</dbReference>
<feature type="non-terminal residue" evidence="1">
    <location>
        <position position="305"/>
    </location>
</feature>
<protein>
    <submittedName>
        <fullName evidence="1">THO complex subunit 1-like</fullName>
    </submittedName>
</protein>
<dbReference type="Proteomes" id="UP001152795">
    <property type="component" value="Unassembled WGS sequence"/>
</dbReference>
<dbReference type="GO" id="GO:0000445">
    <property type="term" value="C:THO complex part of transcription export complex"/>
    <property type="evidence" value="ECO:0007669"/>
    <property type="project" value="TreeGrafter"/>
</dbReference>
<dbReference type="OrthoDB" id="5976205at2759"/>
<comment type="caution">
    <text evidence="1">The sequence shown here is derived from an EMBL/GenBank/DDBJ whole genome shotgun (WGS) entry which is preliminary data.</text>
</comment>
<sequence>TVDKDWLVCDRLVHSAIDCSKNGTTSVALPITLMSDMFDCITLDVCEELFHIVEKHVATWASEPFFTAGKNLLLRMCNDLLRRLSTSQNTVFCGRIQLILTRLFPLSEKSGLNLMSQFNVENVTKFDYKGSSSKEKSNSKKEVTDSEVVDYVLYTKFWSLQDFFRSPTQCYHDLNWKKFVDNASAVLAAFSSHKLEHVSKKRKHSEHKSVVTSDGADQQRYFAKFLTSEKLLNLQLNDSNFRRTILVQLLILFQYLTGEVKFKSASQKLKEKQSSFVKDTTSKVYELLKETPPDGEKFAKYVEVN</sequence>